<feature type="signal peptide" evidence="2">
    <location>
        <begin position="1"/>
        <end position="26"/>
    </location>
</feature>
<sequence>MHHIRKVLLAAAMAFLCLGSAFPAFADEPVGTDVTVIEETEDDTPENTENTQAADTKKDHVSHKAKVSQSSEDEYVDAGPGAGKKEDPPKQEEISMGRFSITGYCNCEKCSGGHGLTYSGTTPTPNHTVSADLDVFPLGTKLKIDGIIYTVEDKGSSVNGNILDIFYGSHAEALAKGTYTAEVFLIEE</sequence>
<keyword evidence="2" id="KW-0732">Signal</keyword>
<dbReference type="GeneID" id="93162328"/>
<dbReference type="InterPro" id="IPR036908">
    <property type="entry name" value="RlpA-like_sf"/>
</dbReference>
<dbReference type="Gene3D" id="2.40.40.10">
    <property type="entry name" value="RlpA-like domain"/>
    <property type="match status" value="1"/>
</dbReference>
<dbReference type="InterPro" id="IPR059180">
    <property type="entry name" value="3D_YorM"/>
</dbReference>
<dbReference type="GO" id="GO:0019867">
    <property type="term" value="C:outer membrane"/>
    <property type="evidence" value="ECO:0007669"/>
    <property type="project" value="InterPro"/>
</dbReference>
<evidence type="ECO:0000256" key="1">
    <source>
        <dbReference type="SAM" id="MobiDB-lite"/>
    </source>
</evidence>
<accession>A0A0J9EQW8</accession>
<name>A0A0J9EQW8_9FIRM</name>
<evidence type="ECO:0000259" key="3">
    <source>
        <dbReference type="Pfam" id="PF06725"/>
    </source>
</evidence>
<dbReference type="InterPro" id="IPR010611">
    <property type="entry name" value="3D_dom"/>
</dbReference>
<dbReference type="GO" id="GO:0009254">
    <property type="term" value="P:peptidoglycan turnover"/>
    <property type="evidence" value="ECO:0007669"/>
    <property type="project" value="InterPro"/>
</dbReference>
<dbReference type="CDD" id="cd14667">
    <property type="entry name" value="3D_containing_proteins"/>
    <property type="match status" value="1"/>
</dbReference>
<feature type="chain" id="PRO_5005318660" description="3D domain-containing protein" evidence="2">
    <location>
        <begin position="27"/>
        <end position="188"/>
    </location>
</feature>
<reference evidence="4 5" key="1">
    <citation type="submission" date="2011-04" db="EMBL/GenBank/DDBJ databases">
        <title>The Genome Sequence of Clostridium citroniae WAL-19142.</title>
        <authorList>
            <consortium name="The Broad Institute Genome Sequencing Platform"/>
            <person name="Earl A."/>
            <person name="Ward D."/>
            <person name="Feldgarden M."/>
            <person name="Gevers D."/>
            <person name="Warren Y.A."/>
            <person name="Tyrrell K.L."/>
            <person name="Citron D.M."/>
            <person name="Goldstein E.J."/>
            <person name="Daigneault M."/>
            <person name="Allen-Vercoe E."/>
            <person name="Young S.K."/>
            <person name="Zeng Q."/>
            <person name="Gargeya S."/>
            <person name="Fitzgerald M."/>
            <person name="Haas B."/>
            <person name="Abouelleil A."/>
            <person name="Alvarado L."/>
            <person name="Arachchi H.M."/>
            <person name="Berlin A."/>
            <person name="Brown A."/>
            <person name="Chapman S.B."/>
            <person name="Chen Z."/>
            <person name="Dunbar C."/>
            <person name="Freedman E."/>
            <person name="Gearin G."/>
            <person name="Gellesch M."/>
            <person name="Goldberg J."/>
            <person name="Griggs A."/>
            <person name="Gujja S."/>
            <person name="Heilman E.R."/>
            <person name="Heiman D."/>
            <person name="Howarth C."/>
            <person name="Larson L."/>
            <person name="Lui A."/>
            <person name="MacDonald P.J."/>
            <person name="Mehta T."/>
            <person name="Montmayeur A."/>
            <person name="Murphy C."/>
            <person name="Neiman D."/>
            <person name="Pearson M."/>
            <person name="Priest M."/>
            <person name="Roberts A."/>
            <person name="Saif S."/>
            <person name="Shea T."/>
            <person name="Shenoy N."/>
            <person name="Sisk P."/>
            <person name="Stolte C."/>
            <person name="Sykes S."/>
            <person name="White J."/>
            <person name="Yandava C."/>
            <person name="Wortman J."/>
            <person name="Nusbaum C."/>
            <person name="Birren B."/>
        </authorList>
    </citation>
    <scope>NUCLEOTIDE SEQUENCE [LARGE SCALE GENOMIC DNA]</scope>
    <source>
        <strain evidence="4 5">WAL-19142</strain>
    </source>
</reference>
<evidence type="ECO:0000313" key="4">
    <source>
        <dbReference type="EMBL" id="KMW18230.1"/>
    </source>
</evidence>
<feature type="domain" description="3D" evidence="3">
    <location>
        <begin position="128"/>
        <end position="181"/>
    </location>
</feature>
<proteinExistence type="predicted"/>
<dbReference type="RefSeq" id="WP_007858722.1">
    <property type="nucleotide sequence ID" value="NZ_KQ235879.1"/>
</dbReference>
<organism evidence="4 5">
    <name type="scientific">[Clostridium] citroniae WAL-19142</name>
    <dbReference type="NCBI Taxonomy" id="742734"/>
    <lineage>
        <taxon>Bacteria</taxon>
        <taxon>Bacillati</taxon>
        <taxon>Bacillota</taxon>
        <taxon>Clostridia</taxon>
        <taxon>Lachnospirales</taxon>
        <taxon>Lachnospiraceae</taxon>
        <taxon>Enterocloster</taxon>
    </lineage>
</organism>
<feature type="region of interest" description="Disordered" evidence="1">
    <location>
        <begin position="39"/>
        <end position="91"/>
    </location>
</feature>
<protein>
    <recommendedName>
        <fullName evidence="3">3D domain-containing protein</fullName>
    </recommendedName>
</protein>
<evidence type="ECO:0000313" key="5">
    <source>
        <dbReference type="Proteomes" id="UP000037392"/>
    </source>
</evidence>
<dbReference type="AlphaFoldDB" id="A0A0J9EQW8"/>
<dbReference type="GO" id="GO:0004553">
    <property type="term" value="F:hydrolase activity, hydrolyzing O-glycosyl compounds"/>
    <property type="evidence" value="ECO:0007669"/>
    <property type="project" value="InterPro"/>
</dbReference>
<dbReference type="OrthoDB" id="9798935at2"/>
<dbReference type="Pfam" id="PF06725">
    <property type="entry name" value="3D"/>
    <property type="match status" value="1"/>
</dbReference>
<dbReference type="EMBL" id="ADLK01000024">
    <property type="protein sequence ID" value="KMW18230.1"/>
    <property type="molecule type" value="Genomic_DNA"/>
</dbReference>
<comment type="caution">
    <text evidence="4">The sequence shown here is derived from an EMBL/GenBank/DDBJ whole genome shotgun (WGS) entry which is preliminary data.</text>
</comment>
<evidence type="ECO:0000256" key="2">
    <source>
        <dbReference type="SAM" id="SignalP"/>
    </source>
</evidence>
<dbReference type="PATRIC" id="fig|742734.4.peg.3363"/>
<dbReference type="Proteomes" id="UP000037392">
    <property type="component" value="Unassembled WGS sequence"/>
</dbReference>
<gene>
    <name evidence="4" type="ORF">HMPREF9470_03140</name>
</gene>
<dbReference type="SUPFAM" id="SSF50685">
    <property type="entry name" value="Barwin-like endoglucanases"/>
    <property type="match status" value="1"/>
</dbReference>